<dbReference type="AlphaFoldDB" id="F8IGS9"/>
<dbReference type="HOGENOM" id="CLU_3339209_0_0_9"/>
<name>F8IGS9_ALIAT</name>
<reference evidence="1 2" key="1">
    <citation type="journal article" date="2011" name="J. Bacteriol.">
        <title>Complete Genome Sequence of Alicyclobacillus acidocaldarius Strain Tc-4-1.</title>
        <authorList>
            <person name="Chen Y."/>
            <person name="He Y."/>
            <person name="Zhang B."/>
            <person name="Yang J."/>
            <person name="Li W."/>
            <person name="Dong Z."/>
            <person name="Hu S."/>
        </authorList>
    </citation>
    <scope>NUCLEOTIDE SEQUENCE [LARGE SCALE GENOMIC DNA]</scope>
    <source>
        <strain evidence="1 2">Tc-4-1</strain>
    </source>
</reference>
<accession>F8IGS9</accession>
<gene>
    <name evidence="1" type="ordered locus">TC41_1149</name>
</gene>
<proteinExistence type="predicted"/>
<dbReference type="EMBL" id="CP002902">
    <property type="protein sequence ID" value="AEJ43094.1"/>
    <property type="molecule type" value="Genomic_DNA"/>
</dbReference>
<evidence type="ECO:0000313" key="1">
    <source>
        <dbReference type="EMBL" id="AEJ43094.1"/>
    </source>
</evidence>
<dbReference type="PATRIC" id="fig|1048834.4.peg.1089"/>
<protein>
    <submittedName>
        <fullName evidence="1">Uncharacterized protein</fullName>
    </submittedName>
</protein>
<reference evidence="2" key="2">
    <citation type="submission" date="2011-06" db="EMBL/GenBank/DDBJ databases">
        <title>The complete genome sequence of Alicyclobacillus acidocaldarius sp. Tc-4-1.</title>
        <authorList>
            <person name="Chen Y."/>
            <person name="He Y."/>
            <person name="Dong Z."/>
            <person name="Hu S."/>
        </authorList>
    </citation>
    <scope>NUCLEOTIDE SEQUENCE [LARGE SCALE GENOMIC DNA]</scope>
    <source>
        <strain evidence="2">Tc-4-1</strain>
    </source>
</reference>
<dbReference type="KEGG" id="aad:TC41_1149"/>
<organism evidence="1 2">
    <name type="scientific">Alicyclobacillus acidocaldarius (strain Tc-4-1)</name>
    <name type="common">Bacillus acidocaldarius</name>
    <dbReference type="NCBI Taxonomy" id="1048834"/>
    <lineage>
        <taxon>Bacteria</taxon>
        <taxon>Bacillati</taxon>
        <taxon>Bacillota</taxon>
        <taxon>Bacilli</taxon>
        <taxon>Bacillales</taxon>
        <taxon>Alicyclobacillaceae</taxon>
        <taxon>Alicyclobacillus</taxon>
    </lineage>
</organism>
<sequence>MLTKMEKQSEGAKKQRISKLKSYMEKNWQGIVAMMMW</sequence>
<evidence type="ECO:0000313" key="2">
    <source>
        <dbReference type="Proteomes" id="UP000000292"/>
    </source>
</evidence>
<dbReference type="STRING" id="1048834.TC41_1149"/>
<dbReference type="Proteomes" id="UP000000292">
    <property type="component" value="Chromosome"/>
</dbReference>